<proteinExistence type="predicted"/>
<dbReference type="Gene3D" id="3.40.50.2300">
    <property type="match status" value="1"/>
</dbReference>
<accession>A0A8J8Q5Q9</accession>
<gene>
    <name evidence="1" type="ORF">CV102_04485</name>
</gene>
<dbReference type="OrthoDB" id="8127at2157"/>
<sequence>MPPHSSTTEPTAESRREPITVLWVGDDSLTRERIAETRGGDSRLEIRPAESTAAALDALDGVDCVVEERDRREAEGIELVEALQEREPPLPLVLVTSGARREVSEPILQATWADHFHRETDATSAALLERRIARLVDHRRLSTLAERGLTALETIRDGAAIVGVDGSFEFVNQVFALQFGFDRNALAGRPWQTVYTDAAVDRLESQALPMVENGWQWTGSCVGNGTSGTFTARTTIAGLDGGGFVLVVHEEDHSSGER</sequence>
<dbReference type="Gene3D" id="3.30.450.20">
    <property type="entry name" value="PAS domain"/>
    <property type="match status" value="1"/>
</dbReference>
<reference evidence="1" key="1">
    <citation type="submission" date="2017-11" db="EMBL/GenBank/DDBJ databases">
        <authorList>
            <person name="Kajale S.C."/>
            <person name="Sharma A."/>
        </authorList>
    </citation>
    <scope>NUCLEOTIDE SEQUENCE</scope>
    <source>
        <strain evidence="1">LS1_42</strain>
    </source>
</reference>
<dbReference type="AlphaFoldDB" id="A0A8J8Q5Q9"/>
<protein>
    <submittedName>
        <fullName evidence="1">PAS sensor protein</fullName>
    </submittedName>
</protein>
<dbReference type="Proteomes" id="UP000766904">
    <property type="component" value="Unassembled WGS sequence"/>
</dbReference>
<dbReference type="RefSeq" id="WP_148856691.1">
    <property type="nucleotide sequence ID" value="NZ_PHNJ01000002.1"/>
</dbReference>
<name>A0A8J8Q5Q9_9EURY</name>
<dbReference type="InterPro" id="IPR035965">
    <property type="entry name" value="PAS-like_dom_sf"/>
</dbReference>
<dbReference type="EMBL" id="PHNJ01000002">
    <property type="protein sequence ID" value="TYL39557.1"/>
    <property type="molecule type" value="Genomic_DNA"/>
</dbReference>
<dbReference type="InterPro" id="IPR011006">
    <property type="entry name" value="CheY-like_superfamily"/>
</dbReference>
<evidence type="ECO:0000313" key="1">
    <source>
        <dbReference type="EMBL" id="TYL39557.1"/>
    </source>
</evidence>
<dbReference type="SUPFAM" id="SSF52172">
    <property type="entry name" value="CheY-like"/>
    <property type="match status" value="1"/>
</dbReference>
<organism evidence="1 2">
    <name type="scientific">Natronococcus pandeyae</name>
    <dbReference type="NCBI Taxonomy" id="2055836"/>
    <lineage>
        <taxon>Archaea</taxon>
        <taxon>Methanobacteriati</taxon>
        <taxon>Methanobacteriota</taxon>
        <taxon>Stenosarchaea group</taxon>
        <taxon>Halobacteria</taxon>
        <taxon>Halobacteriales</taxon>
        <taxon>Natrialbaceae</taxon>
        <taxon>Natronococcus</taxon>
    </lineage>
</organism>
<dbReference type="SUPFAM" id="SSF55785">
    <property type="entry name" value="PYP-like sensor domain (PAS domain)"/>
    <property type="match status" value="1"/>
</dbReference>
<comment type="caution">
    <text evidence="1">The sequence shown here is derived from an EMBL/GenBank/DDBJ whole genome shotgun (WGS) entry which is preliminary data.</text>
</comment>
<keyword evidence="2" id="KW-1185">Reference proteome</keyword>
<evidence type="ECO:0000313" key="2">
    <source>
        <dbReference type="Proteomes" id="UP000766904"/>
    </source>
</evidence>